<dbReference type="CTD" id="6749356"/>
<dbReference type="KEGG" id="tad:TRIADDRAFT_63532"/>
<dbReference type="HOGENOM" id="CLU_1106827_0_0_1"/>
<dbReference type="OMA" id="NCAISHG"/>
<dbReference type="Proteomes" id="UP000009022">
    <property type="component" value="Unassembled WGS sequence"/>
</dbReference>
<dbReference type="PANTHER" id="PTHR11533:SF299">
    <property type="entry name" value="AMINOPEPTIDASE"/>
    <property type="match status" value="1"/>
</dbReference>
<dbReference type="RefSeq" id="XP_002108141.1">
    <property type="nucleotide sequence ID" value="XM_002108105.1"/>
</dbReference>
<evidence type="ECO:0000256" key="1">
    <source>
        <dbReference type="ARBA" id="ARBA00010136"/>
    </source>
</evidence>
<name>B3RHX9_TRIAD</name>
<dbReference type="Gene3D" id="1.25.50.20">
    <property type="match status" value="1"/>
</dbReference>
<dbReference type="PANTHER" id="PTHR11533">
    <property type="entry name" value="PROTEASE M1 ZINC METALLOPROTEASE"/>
    <property type="match status" value="1"/>
</dbReference>
<dbReference type="Pfam" id="PF11838">
    <property type="entry name" value="ERAP1_C"/>
    <property type="match status" value="1"/>
</dbReference>
<dbReference type="InParanoid" id="B3RHX9"/>
<dbReference type="OrthoDB" id="6018855at2759"/>
<organism evidence="3 4">
    <name type="scientific">Trichoplax adhaerens</name>
    <name type="common">Trichoplax reptans</name>
    <dbReference type="NCBI Taxonomy" id="10228"/>
    <lineage>
        <taxon>Eukaryota</taxon>
        <taxon>Metazoa</taxon>
        <taxon>Placozoa</taxon>
        <taxon>Uniplacotomia</taxon>
        <taxon>Trichoplacea</taxon>
        <taxon>Trichoplacidae</taxon>
        <taxon>Trichoplax</taxon>
    </lineage>
</organism>
<dbReference type="AlphaFoldDB" id="B3RHX9"/>
<keyword evidence="4" id="KW-1185">Reference proteome</keyword>
<sequence>MTKYLRVEKAYNPMYVGLSKISKIISLFERNSDDILNVQRYLQYLVEPQLRTLGLEDKGTVQERKGRKFIISVAAMANDTNVLQNITTRFQEWLHGKNSIPIELKAIYIINGIKMTGNDEWEKLLRKYDATNDANLKRLYINALSASNNQSLLRRLLELSKDHTKIPKSEIMNVVSAVSGSRAGEEMAWNFVIENWKYFIDTFSGDLFLMADLIDTVISSCHSETQLMKIKEFFSCHGDAGTGGLVVNEAIEKVEAIFRWRKKNYNDARNWFQYIQSEIE</sequence>
<protein>
    <recommendedName>
        <fullName evidence="2">ERAP1-like C-terminal domain-containing protein</fullName>
    </recommendedName>
</protein>
<dbReference type="InterPro" id="IPR050344">
    <property type="entry name" value="Peptidase_M1_aminopeptidases"/>
</dbReference>
<dbReference type="GeneID" id="6749356"/>
<dbReference type="PhylomeDB" id="B3RHX9"/>
<comment type="similarity">
    <text evidence="1">Belongs to the peptidase M1 family.</text>
</comment>
<dbReference type="EMBL" id="DS985241">
    <property type="protein sequence ID" value="EDV28939.1"/>
    <property type="molecule type" value="Genomic_DNA"/>
</dbReference>
<evidence type="ECO:0000313" key="4">
    <source>
        <dbReference type="Proteomes" id="UP000009022"/>
    </source>
</evidence>
<dbReference type="eggNOG" id="KOG1046">
    <property type="taxonomic scope" value="Eukaryota"/>
</dbReference>
<feature type="domain" description="ERAP1-like C-terminal" evidence="2">
    <location>
        <begin position="2"/>
        <end position="255"/>
    </location>
</feature>
<evidence type="ECO:0000313" key="3">
    <source>
        <dbReference type="EMBL" id="EDV28939.1"/>
    </source>
</evidence>
<reference evidence="3 4" key="1">
    <citation type="journal article" date="2008" name="Nature">
        <title>The Trichoplax genome and the nature of placozoans.</title>
        <authorList>
            <person name="Srivastava M."/>
            <person name="Begovic E."/>
            <person name="Chapman J."/>
            <person name="Putnam N.H."/>
            <person name="Hellsten U."/>
            <person name="Kawashima T."/>
            <person name="Kuo A."/>
            <person name="Mitros T."/>
            <person name="Salamov A."/>
            <person name="Carpenter M.L."/>
            <person name="Signorovitch A.Y."/>
            <person name="Moreno M.A."/>
            <person name="Kamm K."/>
            <person name="Grimwood J."/>
            <person name="Schmutz J."/>
            <person name="Shapiro H."/>
            <person name="Grigoriev I.V."/>
            <person name="Buss L.W."/>
            <person name="Schierwater B."/>
            <person name="Dellaporta S.L."/>
            <person name="Rokhsar D.S."/>
        </authorList>
    </citation>
    <scope>NUCLEOTIDE SEQUENCE [LARGE SCALE GENOMIC DNA]</scope>
    <source>
        <strain evidence="3 4">Grell-BS-1999</strain>
    </source>
</reference>
<dbReference type="InterPro" id="IPR024571">
    <property type="entry name" value="ERAP1-like_C_dom"/>
</dbReference>
<proteinExistence type="inferred from homology"/>
<gene>
    <name evidence="3" type="ORF">TRIADDRAFT_63532</name>
</gene>
<evidence type="ECO:0000259" key="2">
    <source>
        <dbReference type="Pfam" id="PF11838"/>
    </source>
</evidence>
<accession>B3RHX9</accession>